<evidence type="ECO:0000256" key="1">
    <source>
        <dbReference type="SAM" id="MobiDB-lite"/>
    </source>
</evidence>
<feature type="compositionally biased region" description="Basic and acidic residues" evidence="1">
    <location>
        <begin position="63"/>
        <end position="79"/>
    </location>
</feature>
<feature type="compositionally biased region" description="Basic and acidic residues" evidence="1">
    <location>
        <begin position="1"/>
        <end position="10"/>
    </location>
</feature>
<feature type="compositionally biased region" description="Basic residues" evidence="1">
    <location>
        <begin position="380"/>
        <end position="393"/>
    </location>
</feature>
<dbReference type="AlphaFoldDB" id="A0A6A6HA36"/>
<protein>
    <recommendedName>
        <fullName evidence="4">Pal1-domain-containing protein</fullName>
    </recommendedName>
</protein>
<dbReference type="EMBL" id="ML991794">
    <property type="protein sequence ID" value="KAF2234994.1"/>
    <property type="molecule type" value="Genomic_DNA"/>
</dbReference>
<name>A0A6A6HA36_VIRVR</name>
<dbReference type="InterPro" id="IPR013226">
    <property type="entry name" value="Pal1"/>
</dbReference>
<dbReference type="PANTHER" id="PTHR28307">
    <property type="entry name" value="PROTEIN PAL1"/>
    <property type="match status" value="1"/>
</dbReference>
<feature type="region of interest" description="Disordered" evidence="1">
    <location>
        <begin position="237"/>
        <end position="258"/>
    </location>
</feature>
<dbReference type="PANTHER" id="PTHR28307:SF1">
    <property type="entry name" value="PAL1 CELL MORPHOLOGY PROTEIN"/>
    <property type="match status" value="1"/>
</dbReference>
<keyword evidence="3" id="KW-1185">Reference proteome</keyword>
<gene>
    <name evidence="2" type="ORF">EV356DRAFT_500913</name>
</gene>
<dbReference type="Proteomes" id="UP000800092">
    <property type="component" value="Unassembled WGS sequence"/>
</dbReference>
<feature type="region of interest" description="Disordered" evidence="1">
    <location>
        <begin position="320"/>
        <end position="393"/>
    </location>
</feature>
<sequence length="393" mass="43445">MGTTEAKDATRYLIDPLTEPEPHADSGLNTHYGSSFAPKENSYPTPPQSGSPKRDTNPFTASPKRETNPFRRSVDEKRNGVNVAAAEYPSPPGSGSPRREKFPTLREEKQADSMPRERRSLDQSSLNRSSDANTTTTRRRGSSLKERYPGDKSNQPLSVIRKESKKANRSPHLSKRHMPGADLVDRLDIVGGRYHHEGPYDAALLARNTSYTNSPIAAVSDSINETLKATPQENINNSVKSHRPLDGTAIVPPGEEDRFGRTFDYKEDGNLMVDNDPAGGSYRRWPGVDYKSDDIHGKGEPFYSLEKAIKNHRISDELGEEHGAIELTETPKGVRASASGVDPRDPVEVVGSSSKMVDLEHEADIRRTGSSPKKGESLRKRIGSLRRKKNHDA</sequence>
<evidence type="ECO:0000313" key="2">
    <source>
        <dbReference type="EMBL" id="KAF2234994.1"/>
    </source>
</evidence>
<reference evidence="2" key="1">
    <citation type="journal article" date="2020" name="Stud. Mycol.">
        <title>101 Dothideomycetes genomes: a test case for predicting lifestyles and emergence of pathogens.</title>
        <authorList>
            <person name="Haridas S."/>
            <person name="Albert R."/>
            <person name="Binder M."/>
            <person name="Bloem J."/>
            <person name="Labutti K."/>
            <person name="Salamov A."/>
            <person name="Andreopoulos B."/>
            <person name="Baker S."/>
            <person name="Barry K."/>
            <person name="Bills G."/>
            <person name="Bluhm B."/>
            <person name="Cannon C."/>
            <person name="Castanera R."/>
            <person name="Culley D."/>
            <person name="Daum C."/>
            <person name="Ezra D."/>
            <person name="Gonzalez J."/>
            <person name="Henrissat B."/>
            <person name="Kuo A."/>
            <person name="Liang C."/>
            <person name="Lipzen A."/>
            <person name="Lutzoni F."/>
            <person name="Magnuson J."/>
            <person name="Mondo S."/>
            <person name="Nolan M."/>
            <person name="Ohm R."/>
            <person name="Pangilinan J."/>
            <person name="Park H.-J."/>
            <person name="Ramirez L."/>
            <person name="Alfaro M."/>
            <person name="Sun H."/>
            <person name="Tritt A."/>
            <person name="Yoshinaga Y."/>
            <person name="Zwiers L.-H."/>
            <person name="Turgeon B."/>
            <person name="Goodwin S."/>
            <person name="Spatafora J."/>
            <person name="Crous P."/>
            <person name="Grigoriev I."/>
        </authorList>
    </citation>
    <scope>NUCLEOTIDE SEQUENCE</scope>
    <source>
        <strain evidence="2">Tuck. ex Michener</strain>
    </source>
</reference>
<dbReference type="OrthoDB" id="5389892at2759"/>
<feature type="region of interest" description="Disordered" evidence="1">
    <location>
        <begin position="1"/>
        <end position="178"/>
    </location>
</feature>
<proteinExistence type="predicted"/>
<evidence type="ECO:0008006" key="4">
    <source>
        <dbReference type="Google" id="ProtNLM"/>
    </source>
</evidence>
<feature type="compositionally biased region" description="Basic and acidic residues" evidence="1">
    <location>
        <begin position="97"/>
        <end position="121"/>
    </location>
</feature>
<feature type="compositionally biased region" description="Basic and acidic residues" evidence="1">
    <location>
        <begin position="357"/>
        <end position="379"/>
    </location>
</feature>
<feature type="compositionally biased region" description="Polar residues" evidence="1">
    <location>
        <begin position="122"/>
        <end position="136"/>
    </location>
</feature>
<dbReference type="GO" id="GO:0005737">
    <property type="term" value="C:cytoplasm"/>
    <property type="evidence" value="ECO:0007669"/>
    <property type="project" value="TreeGrafter"/>
</dbReference>
<dbReference type="Pfam" id="PF08316">
    <property type="entry name" value="Pal1"/>
    <property type="match status" value="1"/>
</dbReference>
<feature type="compositionally biased region" description="Basic residues" evidence="1">
    <location>
        <begin position="167"/>
        <end position="178"/>
    </location>
</feature>
<accession>A0A6A6HA36</accession>
<organism evidence="2 3">
    <name type="scientific">Viridothelium virens</name>
    <name type="common">Speckled blister lichen</name>
    <name type="synonym">Trypethelium virens</name>
    <dbReference type="NCBI Taxonomy" id="1048519"/>
    <lineage>
        <taxon>Eukaryota</taxon>
        <taxon>Fungi</taxon>
        <taxon>Dikarya</taxon>
        <taxon>Ascomycota</taxon>
        <taxon>Pezizomycotina</taxon>
        <taxon>Dothideomycetes</taxon>
        <taxon>Dothideomycetes incertae sedis</taxon>
        <taxon>Trypetheliales</taxon>
        <taxon>Trypetheliaceae</taxon>
        <taxon>Viridothelium</taxon>
    </lineage>
</organism>
<evidence type="ECO:0000313" key="3">
    <source>
        <dbReference type="Proteomes" id="UP000800092"/>
    </source>
</evidence>